<evidence type="ECO:0000313" key="6">
    <source>
        <dbReference type="Proteomes" id="UP000195897"/>
    </source>
</evidence>
<gene>
    <name evidence="4" type="ORF">B5F15_11935</name>
    <name evidence="3" type="ORF">B5F17_02095</name>
</gene>
<dbReference type="AlphaFoldDB" id="A0A1Y4LBC0"/>
<feature type="domain" description="ACT" evidence="2">
    <location>
        <begin position="4"/>
        <end position="78"/>
    </location>
</feature>
<reference evidence="3" key="2">
    <citation type="journal article" date="2018" name="BMC Genomics">
        <title>Whole genome sequencing and function prediction of 133 gut anaerobes isolated from chicken caecum in pure cultures.</title>
        <authorList>
            <person name="Medvecky M."/>
            <person name="Cejkova D."/>
            <person name="Polansky O."/>
            <person name="Karasova D."/>
            <person name="Kubasova T."/>
            <person name="Cizek A."/>
            <person name="Rychlik I."/>
        </authorList>
    </citation>
    <scope>NUCLEOTIDE SEQUENCE</scope>
    <source>
        <strain evidence="4">An179</strain>
        <strain evidence="3">An180</strain>
    </source>
</reference>
<dbReference type="Proteomes" id="UP000195897">
    <property type="component" value="Unassembled WGS sequence"/>
</dbReference>
<dbReference type="EMBL" id="NFKL01000017">
    <property type="protein sequence ID" value="OUP56694.1"/>
    <property type="molecule type" value="Genomic_DNA"/>
</dbReference>
<evidence type="ECO:0000313" key="4">
    <source>
        <dbReference type="EMBL" id="OUP56694.1"/>
    </source>
</evidence>
<accession>A0A1Y4LBC0</accession>
<evidence type="ECO:0000313" key="5">
    <source>
        <dbReference type="Proteomes" id="UP000195326"/>
    </source>
</evidence>
<dbReference type="InterPro" id="IPR022986">
    <property type="entry name" value="UPF0237_ACT"/>
</dbReference>
<dbReference type="Proteomes" id="UP000195326">
    <property type="component" value="Unassembled WGS sequence"/>
</dbReference>
<sequence>MRAVITVVGKDRTGIIAAISQKLSDHKVNIQDISQNVMDEMFAMVMFVDITACTVPFDALCAELDGVGTEMGMKVHCMHEDIFNAMHRI</sequence>
<protein>
    <recommendedName>
        <fullName evidence="1">UPF0237 protein B5F15_11935</fullName>
    </recommendedName>
</protein>
<organism evidence="3 6">
    <name type="scientific">Butyricicoccus pullicaecorum</name>
    <dbReference type="NCBI Taxonomy" id="501571"/>
    <lineage>
        <taxon>Bacteria</taxon>
        <taxon>Bacillati</taxon>
        <taxon>Bacillota</taxon>
        <taxon>Clostridia</taxon>
        <taxon>Eubacteriales</taxon>
        <taxon>Butyricicoccaceae</taxon>
        <taxon>Butyricicoccus</taxon>
    </lineage>
</organism>
<proteinExistence type="inferred from homology"/>
<dbReference type="InterPro" id="IPR045865">
    <property type="entry name" value="ACT-like_dom_sf"/>
</dbReference>
<dbReference type="PANTHER" id="PTHR34875:SF6">
    <property type="entry name" value="UPF0237 PROTEIN MJ1558"/>
    <property type="match status" value="1"/>
</dbReference>
<comment type="caution">
    <text evidence="3">The sequence shown here is derived from an EMBL/GenBank/DDBJ whole genome shotgun (WGS) entry which is preliminary data.</text>
</comment>
<dbReference type="PANTHER" id="PTHR34875">
    <property type="entry name" value="UPF0237 PROTEIN MJ1558"/>
    <property type="match status" value="1"/>
</dbReference>
<dbReference type="CDD" id="cd04872">
    <property type="entry name" value="ACT_1ZPV"/>
    <property type="match status" value="1"/>
</dbReference>
<dbReference type="InterPro" id="IPR002912">
    <property type="entry name" value="ACT_dom"/>
</dbReference>
<dbReference type="RefSeq" id="WP_016147556.1">
    <property type="nucleotide sequence ID" value="NZ_CABKSA010000001.1"/>
</dbReference>
<evidence type="ECO:0000256" key="1">
    <source>
        <dbReference type="HAMAP-Rule" id="MF_01054"/>
    </source>
</evidence>
<dbReference type="EMBL" id="NFKK01000002">
    <property type="protein sequence ID" value="OUP54023.1"/>
    <property type="molecule type" value="Genomic_DNA"/>
</dbReference>
<comment type="similarity">
    <text evidence="1">Belongs to the UPF0237 family.</text>
</comment>
<dbReference type="PROSITE" id="PS51671">
    <property type="entry name" value="ACT"/>
    <property type="match status" value="1"/>
</dbReference>
<reference evidence="5 6" key="1">
    <citation type="submission" date="2017-04" db="EMBL/GenBank/DDBJ databases">
        <title>Function of individual gut microbiota members based on whole genome sequencing of pure cultures obtained from chicken caecum.</title>
        <authorList>
            <person name="Medvecky M."/>
            <person name="Cejkova D."/>
            <person name="Polansky O."/>
            <person name="Karasova D."/>
            <person name="Kubasova T."/>
            <person name="Cizek A."/>
            <person name="Rychlik I."/>
        </authorList>
    </citation>
    <scope>NUCLEOTIDE SEQUENCE [LARGE SCALE GENOMIC DNA]</scope>
    <source>
        <strain evidence="5">An179</strain>
        <strain evidence="6">An180</strain>
    </source>
</reference>
<dbReference type="HAMAP" id="MF_01054">
    <property type="entry name" value="UPF0237"/>
    <property type="match status" value="1"/>
</dbReference>
<dbReference type="Gene3D" id="3.30.70.260">
    <property type="match status" value="1"/>
</dbReference>
<dbReference type="Pfam" id="PF13740">
    <property type="entry name" value="ACT_6"/>
    <property type="match status" value="1"/>
</dbReference>
<dbReference type="NCBIfam" id="NF001220">
    <property type="entry name" value="PRK00194.1"/>
    <property type="match status" value="1"/>
</dbReference>
<evidence type="ECO:0000313" key="3">
    <source>
        <dbReference type="EMBL" id="OUP54023.1"/>
    </source>
</evidence>
<dbReference type="SUPFAM" id="SSF55021">
    <property type="entry name" value="ACT-like"/>
    <property type="match status" value="1"/>
</dbReference>
<evidence type="ECO:0000259" key="2">
    <source>
        <dbReference type="PROSITE" id="PS51671"/>
    </source>
</evidence>
<name>A0A1Y4LBC0_9FIRM</name>
<dbReference type="STRING" id="501571.GCA_900143195_00959"/>
<dbReference type="InterPro" id="IPR050990">
    <property type="entry name" value="UPF0237/GcvR_regulator"/>
</dbReference>